<keyword evidence="4" id="KW-0012">Acyltransferase</keyword>
<dbReference type="InterPro" id="IPR051159">
    <property type="entry name" value="Hexapeptide_acetyltransf"/>
</dbReference>
<dbReference type="AlphaFoldDB" id="A0A414BJ84"/>
<evidence type="ECO:0000313" key="6">
    <source>
        <dbReference type="Proteomes" id="UP000284514"/>
    </source>
</evidence>
<dbReference type="Proteomes" id="UP000284514">
    <property type="component" value="Unassembled WGS sequence"/>
</dbReference>
<dbReference type="RefSeq" id="WP_117990890.1">
    <property type="nucleotide sequence ID" value="NZ_JBCHES010000005.1"/>
</dbReference>
<dbReference type="SUPFAM" id="SSF51161">
    <property type="entry name" value="Trimeric LpxA-like enzymes"/>
    <property type="match status" value="1"/>
</dbReference>
<reference evidence="5 6" key="1">
    <citation type="submission" date="2018-08" db="EMBL/GenBank/DDBJ databases">
        <title>A genome reference for cultivated species of the human gut microbiota.</title>
        <authorList>
            <person name="Zou Y."/>
            <person name="Xue W."/>
            <person name="Luo G."/>
        </authorList>
    </citation>
    <scope>NUCLEOTIDE SEQUENCE [LARGE SCALE GENOMIC DNA]</scope>
    <source>
        <strain evidence="5 6">AM34-25</strain>
    </source>
</reference>
<accession>A0A414BJ84</accession>
<gene>
    <name evidence="5" type="ORF">DW831_06975</name>
</gene>
<comment type="similarity">
    <text evidence="1">Belongs to the transferase hexapeptide repeat family.</text>
</comment>
<sequence>MKSIFEKDLSGEMVSPNEPGYNALIEDIFATIKVATEMNTGYRTPEEVHGYMDKILGKPLEESTTVLPPLYIDYGKPITIGKGCFIQQCCTFFGRGGITIGDEVFIGPKVNLITINHDPDPENRSATYGRPITIEDKVWIGINSTVLPGVRIGYGAIIGAGSVVTKDVPPMTVVAGNPARFIKKINETHRTEKIKADS</sequence>
<evidence type="ECO:0000256" key="1">
    <source>
        <dbReference type="ARBA" id="ARBA00007274"/>
    </source>
</evidence>
<dbReference type="Gene3D" id="2.160.10.10">
    <property type="entry name" value="Hexapeptide repeat proteins"/>
    <property type="match status" value="1"/>
</dbReference>
<dbReference type="Pfam" id="PF00132">
    <property type="entry name" value="Hexapep"/>
    <property type="match status" value="1"/>
</dbReference>
<evidence type="ECO:0000313" key="5">
    <source>
        <dbReference type="EMBL" id="RHC74908.1"/>
    </source>
</evidence>
<dbReference type="InterPro" id="IPR001451">
    <property type="entry name" value="Hexapep"/>
</dbReference>
<proteinExistence type="inferred from homology"/>
<dbReference type="InterPro" id="IPR018357">
    <property type="entry name" value="Hexapep_transf_CS"/>
</dbReference>
<name>A0A414BJ84_BACUN</name>
<keyword evidence="2 5" id="KW-0808">Transferase</keyword>
<dbReference type="InterPro" id="IPR011004">
    <property type="entry name" value="Trimer_LpxA-like_sf"/>
</dbReference>
<dbReference type="GO" id="GO:0008374">
    <property type="term" value="F:O-acyltransferase activity"/>
    <property type="evidence" value="ECO:0007669"/>
    <property type="project" value="TreeGrafter"/>
</dbReference>
<organism evidence="5 6">
    <name type="scientific">Bacteroides uniformis</name>
    <dbReference type="NCBI Taxonomy" id="820"/>
    <lineage>
        <taxon>Bacteria</taxon>
        <taxon>Pseudomonadati</taxon>
        <taxon>Bacteroidota</taxon>
        <taxon>Bacteroidia</taxon>
        <taxon>Bacteroidales</taxon>
        <taxon>Bacteroidaceae</taxon>
        <taxon>Bacteroides</taxon>
    </lineage>
</organism>
<protein>
    <submittedName>
        <fullName evidence="5">Sugar O-acetyltransferase</fullName>
    </submittedName>
</protein>
<keyword evidence="3" id="KW-0677">Repeat</keyword>
<dbReference type="EMBL" id="QSIF01000007">
    <property type="protein sequence ID" value="RHC74908.1"/>
    <property type="molecule type" value="Genomic_DNA"/>
</dbReference>
<dbReference type="PANTHER" id="PTHR23416:SF23">
    <property type="entry name" value="ACETYLTRANSFERASE C18B11.09C-RELATED"/>
    <property type="match status" value="1"/>
</dbReference>
<evidence type="ECO:0000256" key="4">
    <source>
        <dbReference type="ARBA" id="ARBA00023315"/>
    </source>
</evidence>
<evidence type="ECO:0000256" key="3">
    <source>
        <dbReference type="ARBA" id="ARBA00022737"/>
    </source>
</evidence>
<comment type="caution">
    <text evidence="5">The sequence shown here is derived from an EMBL/GenBank/DDBJ whole genome shotgun (WGS) entry which is preliminary data.</text>
</comment>
<dbReference type="PROSITE" id="PS00101">
    <property type="entry name" value="HEXAPEP_TRANSFERASES"/>
    <property type="match status" value="1"/>
</dbReference>
<evidence type="ECO:0000256" key="2">
    <source>
        <dbReference type="ARBA" id="ARBA00022679"/>
    </source>
</evidence>
<dbReference type="PANTHER" id="PTHR23416">
    <property type="entry name" value="SIALIC ACID SYNTHASE-RELATED"/>
    <property type="match status" value="1"/>
</dbReference>
<dbReference type="CDD" id="cd03357">
    <property type="entry name" value="LbH_MAT_GAT"/>
    <property type="match status" value="1"/>
</dbReference>